<accession>A0A9P5IEE4</accession>
<evidence type="ECO:0000256" key="1">
    <source>
        <dbReference type="SAM" id="Coils"/>
    </source>
</evidence>
<organism evidence="3 4">
    <name type="scientific">Botrytis byssoidea</name>
    <dbReference type="NCBI Taxonomy" id="139641"/>
    <lineage>
        <taxon>Eukaryota</taxon>
        <taxon>Fungi</taxon>
        <taxon>Dikarya</taxon>
        <taxon>Ascomycota</taxon>
        <taxon>Pezizomycotina</taxon>
        <taxon>Leotiomycetes</taxon>
        <taxon>Helotiales</taxon>
        <taxon>Sclerotiniaceae</taxon>
        <taxon>Botrytis</taxon>
    </lineage>
</organism>
<protein>
    <submittedName>
        <fullName evidence="3">Uncharacterized protein</fullName>
    </submittedName>
</protein>
<feature type="region of interest" description="Disordered" evidence="2">
    <location>
        <begin position="351"/>
        <end position="373"/>
    </location>
</feature>
<keyword evidence="1" id="KW-0175">Coiled coil</keyword>
<dbReference type="Proteomes" id="UP000710849">
    <property type="component" value="Unassembled WGS sequence"/>
</dbReference>
<proteinExistence type="predicted"/>
<feature type="compositionally biased region" description="Basic and acidic residues" evidence="2">
    <location>
        <begin position="524"/>
        <end position="533"/>
    </location>
</feature>
<keyword evidence="4" id="KW-1185">Reference proteome</keyword>
<evidence type="ECO:0000313" key="3">
    <source>
        <dbReference type="EMBL" id="KAF7936662.1"/>
    </source>
</evidence>
<dbReference type="EMBL" id="RCSW01000016">
    <property type="protein sequence ID" value="KAF7936662.1"/>
    <property type="molecule type" value="Genomic_DNA"/>
</dbReference>
<sequence length="924" mass="105620">MDNFIELESVDSEDSMGFTHTENVALLPQSDHRTSPIDVQTALGEVTEIRDSDDQSYRKPDSKLKEVAVQQLGRLGTQWKLAQSQSINTILRSFKEAYNSLSIIQDLPVKSVQLQGLNGTKLVPKEDQEQEVRIRRSQWSNIRSRSKRKTFYMQSLCNKNMKYKKALGNLWFKDVTRKIDPASRPACRKGNTHPRRYFQPFTNSSSNVVNDKKWSQTLDAYISQKCHGANVDLNDTTTFAKCWPPPPSYTNITVDFHTPLISDPNSDNNYNDDTESETFSSFTVFERRNSILDEEVRHPGSYDLPSMPGSYPRSPPEYRSGNEPMFFTSELGVTQSPPQSQLFKNVSSMEVPKSTTNNDVDMGDVGFAQSEGNFSPPRRPKYVYKPRDYSLRPREPWEFPDPFPLVPLQGATAANRPDSSQRIFSTARVQNDTADDFRARRRRRRHIIDDEDYSDEDWDAKGEPRKILRLHYQEVKNNGNEWEPLTEEKARELMLKGRVDGYDNVKLSDTTGIELCKQRQLETYKRRKLENEPRTNPPSSSSEKCSESHGSPMASQGIEPNTAAVALPPPPTPKQKPSQGPRVRVNGKLISNEKKTKIEEASRSLVVELRCLQHESMAIMEVLGQNRSSDSDKTVREQKKKELQDIRDKAVSMEVPALEDDRQRAARIIFDIIDSNMRPVANGFGPDDAMNSSRWFSHDRFMNYNQLISAVETESDQLEEQLCDLPYGSEEYKNVESRLELLEAEHEYLEKREDFYVDETHDDKKLCDDYENHNPPLITGDPRVNAEYGAAIGKWSSQASPQTLEEEEDDLQKAIRMSLISLDKTEPVEPAREDTKDKHKKVKPRLILTTRKDNEGSTAQGRTPIHKSTKLAEIMSSEAHWKESTSLAQFQDDSMDETAAFEKAKAISRAQYRNESPPPDDDDC</sequence>
<dbReference type="AlphaFoldDB" id="A0A9P5IEE4"/>
<feature type="compositionally biased region" description="Low complexity" evidence="2">
    <location>
        <begin position="537"/>
        <end position="552"/>
    </location>
</feature>
<feature type="region of interest" description="Disordered" evidence="2">
    <location>
        <begin position="297"/>
        <end position="317"/>
    </location>
</feature>
<dbReference type="InterPro" id="IPR003903">
    <property type="entry name" value="UIM_dom"/>
</dbReference>
<dbReference type="PROSITE" id="PS50330">
    <property type="entry name" value="UIM"/>
    <property type="match status" value="1"/>
</dbReference>
<name>A0A9P5IEE4_9HELO</name>
<dbReference type="GeneID" id="62151616"/>
<reference evidence="3 4" key="1">
    <citation type="journal article" date="2020" name="Genome Biol. Evol.">
        <title>Comparative genomics of Sclerotiniaceae.</title>
        <authorList>
            <person name="Valero Jimenez C.A."/>
            <person name="Steentjes M."/>
            <person name="Scholten O.E."/>
            <person name="Van Kan J.A.L."/>
        </authorList>
    </citation>
    <scope>NUCLEOTIDE SEQUENCE [LARGE SCALE GENOMIC DNA]</scope>
    <source>
        <strain evidence="3 4">MUCL 94</strain>
    </source>
</reference>
<dbReference type="RefSeq" id="XP_038730792.1">
    <property type="nucleotide sequence ID" value="XM_038878542.1"/>
</dbReference>
<gene>
    <name evidence="3" type="ORF">EAE97_008028</name>
</gene>
<feature type="region of interest" description="Disordered" evidence="2">
    <location>
        <begin position="524"/>
        <end position="590"/>
    </location>
</feature>
<comment type="caution">
    <text evidence="3">The sequence shown here is derived from an EMBL/GenBank/DDBJ whole genome shotgun (WGS) entry which is preliminary data.</text>
</comment>
<evidence type="ECO:0000256" key="2">
    <source>
        <dbReference type="SAM" id="MobiDB-lite"/>
    </source>
</evidence>
<feature type="coiled-coil region" evidence="1">
    <location>
        <begin position="701"/>
        <end position="752"/>
    </location>
</feature>
<evidence type="ECO:0000313" key="4">
    <source>
        <dbReference type="Proteomes" id="UP000710849"/>
    </source>
</evidence>